<evidence type="ECO:0000256" key="2">
    <source>
        <dbReference type="ARBA" id="ARBA00012755"/>
    </source>
</evidence>
<accession>A0A235F813</accession>
<evidence type="ECO:0000313" key="10">
    <source>
        <dbReference type="EMBL" id="OYD57491.1"/>
    </source>
</evidence>
<feature type="active site" description="Proton donor" evidence="6">
    <location>
        <position position="524"/>
    </location>
</feature>
<organism evidence="10 11">
    <name type="scientific">Fictibacillus aquaticus</name>
    <dbReference type="NCBI Taxonomy" id="2021314"/>
    <lineage>
        <taxon>Bacteria</taxon>
        <taxon>Bacillati</taxon>
        <taxon>Bacillota</taxon>
        <taxon>Bacilli</taxon>
        <taxon>Bacillales</taxon>
        <taxon>Fictibacillaceae</taxon>
        <taxon>Fictibacillus</taxon>
    </lineage>
</organism>
<dbReference type="Pfam" id="PF02065">
    <property type="entry name" value="Melibiase"/>
    <property type="match status" value="1"/>
</dbReference>
<dbReference type="Gene3D" id="2.60.40.1180">
    <property type="entry name" value="Golgi alpha-mannosidase II"/>
    <property type="match status" value="1"/>
</dbReference>
<dbReference type="InterPro" id="IPR050985">
    <property type="entry name" value="Alpha-glycosidase_related"/>
</dbReference>
<dbReference type="InterPro" id="IPR031705">
    <property type="entry name" value="Glyco_hydro_36_C"/>
</dbReference>
<proteinExistence type="inferred from homology"/>
<feature type="binding site" evidence="7">
    <location>
        <position position="502"/>
    </location>
    <ligand>
        <name>substrate</name>
    </ligand>
</feature>
<evidence type="ECO:0000256" key="6">
    <source>
        <dbReference type="PIRSR" id="PIRSR005536-1"/>
    </source>
</evidence>
<sequence>MPIYVTNEEKRFILEGRTMAYVLEAGEKGHMTAVYWGKKLQNHDDYSKLSPDVIPHSSFESPRGVMGYDYIPWGEMVYTEPSLKVRYEDGTRALNLEFSGYKTANDDKLVITLSDNARNTEVELHYELYAEYDVIGRSQVIKNEGKSALALEAVRSLQAALPWGGDYRLSHLAGKWTGETQLQQTALTPGRKTIESRRGGTSHQANPWFALDNGANEDSGEVWSGHLAYSGNWEINIEQDTFGFVSVNGGLQSFDFEWKLDPGKSFTAPVFYISYSDEGLGGMSRKAHDFQRQLILPENHRNTARKVLYNSWEATYFDVTEEGQKKLAKKAASLGVERFVVDDGWFGERHSDSAGLGDWHVNERKFPNGLQPLIDHVHGLGMSFGIWVEPEMVNPDSDLYRQHPDWIYHFPEVERTEGRNQYVLNIGRPEVQEYILSFMKNLLSSYSIDFIKWDMNRAFSEPGWPDREIGRQKEVWVRHTEGLYRILDKLRQEFPHVEFESCSGGGARIDLGVMKRTDQVWTSDNTDAAERLSIQDGYSYAYNPKTMMCWVTDSPNWLSGRELSLAFRFRSAMAGSLGIGGNLNEWNEAELAEAKDWIAEYKKIRHIVQDGKQYRILLPQDKTAVQYVSEDGNSAVMLAFLLQQQFGERYVKLKWKGLDPHANYRLVGAELEASGSYFMQHGIHWTASGDFDSMHWVLERI</sequence>
<dbReference type="GO" id="GO:0016052">
    <property type="term" value="P:carbohydrate catabolic process"/>
    <property type="evidence" value="ECO:0007669"/>
    <property type="project" value="InterPro"/>
</dbReference>
<dbReference type="InterPro" id="IPR002252">
    <property type="entry name" value="Glyco_hydro_36"/>
</dbReference>
<dbReference type="FunFam" id="3.20.20.70:FF:000118">
    <property type="entry name" value="Alpha-galactosidase"/>
    <property type="match status" value="1"/>
</dbReference>
<dbReference type="PRINTS" id="PR00743">
    <property type="entry name" value="GLHYDRLASE36"/>
</dbReference>
<feature type="binding site" evidence="7">
    <location>
        <begin position="342"/>
        <end position="343"/>
    </location>
    <ligand>
        <name>substrate</name>
    </ligand>
</feature>
<feature type="binding site" evidence="7">
    <location>
        <position position="419"/>
    </location>
    <ligand>
        <name>substrate</name>
    </ligand>
</feature>
<evidence type="ECO:0000259" key="9">
    <source>
        <dbReference type="Pfam" id="PF16875"/>
    </source>
</evidence>
<dbReference type="SUPFAM" id="SSF51445">
    <property type="entry name" value="(Trans)glycosidases"/>
    <property type="match status" value="1"/>
</dbReference>
<comment type="catalytic activity">
    <reaction evidence="1 5">
        <text>Hydrolysis of terminal, non-reducing alpha-D-galactose residues in alpha-D-galactosides, including galactose oligosaccharides, galactomannans and galactolipids.</text>
        <dbReference type="EC" id="3.2.1.22"/>
    </reaction>
</comment>
<dbReference type="GO" id="GO:0004557">
    <property type="term" value="F:alpha-galactosidase activity"/>
    <property type="evidence" value="ECO:0007669"/>
    <property type="project" value="UniProtKB-UniRule"/>
</dbReference>
<dbReference type="PANTHER" id="PTHR43053">
    <property type="entry name" value="GLYCOSIDASE FAMILY 31"/>
    <property type="match status" value="1"/>
</dbReference>
<feature type="active site" description="Nucleophile" evidence="6">
    <location>
        <position position="454"/>
    </location>
</feature>
<dbReference type="Pfam" id="PF16875">
    <property type="entry name" value="Glyco_hydro_36N"/>
    <property type="match status" value="1"/>
</dbReference>
<evidence type="ECO:0000256" key="1">
    <source>
        <dbReference type="ARBA" id="ARBA00001255"/>
    </source>
</evidence>
<comment type="similarity">
    <text evidence="5">Belongs to the glycosyl hydrolase.</text>
</comment>
<protein>
    <recommendedName>
        <fullName evidence="2 5">Alpha-galactosidase</fullName>
        <ecNumber evidence="2 5">3.2.1.22</ecNumber>
    </recommendedName>
</protein>
<gene>
    <name evidence="10" type="ORF">CGZ90_12500</name>
</gene>
<feature type="domain" description="Glycosyl hydrolase family 36 C-terminal" evidence="8">
    <location>
        <begin position="623"/>
        <end position="698"/>
    </location>
</feature>
<dbReference type="CDD" id="cd14791">
    <property type="entry name" value="GH36"/>
    <property type="match status" value="1"/>
</dbReference>
<dbReference type="InterPro" id="IPR013785">
    <property type="entry name" value="Aldolase_TIM"/>
</dbReference>
<dbReference type="OrthoDB" id="9758822at2"/>
<dbReference type="PIRSF" id="PIRSF005536">
    <property type="entry name" value="Agal"/>
    <property type="match status" value="1"/>
</dbReference>
<comment type="caution">
    <text evidence="10">The sequence shown here is derived from an EMBL/GenBank/DDBJ whole genome shotgun (WGS) entry which is preliminary data.</text>
</comment>
<dbReference type="InterPro" id="IPR038417">
    <property type="entry name" value="Alpga-gal_N_sf"/>
</dbReference>
<keyword evidence="11" id="KW-1185">Reference proteome</keyword>
<keyword evidence="3 5" id="KW-0378">Hydrolase</keyword>
<dbReference type="RefSeq" id="WP_094252841.1">
    <property type="nucleotide sequence ID" value="NZ_JBHLXL010000001.1"/>
</dbReference>
<dbReference type="Gene3D" id="3.20.20.70">
    <property type="entry name" value="Aldolase class I"/>
    <property type="match status" value="1"/>
</dbReference>
<evidence type="ECO:0000313" key="11">
    <source>
        <dbReference type="Proteomes" id="UP000215059"/>
    </source>
</evidence>
<dbReference type="InterPro" id="IPR017853">
    <property type="entry name" value="GH"/>
</dbReference>
<dbReference type="EC" id="3.2.1.22" evidence="2 5"/>
<feature type="binding site" evidence="7">
    <location>
        <position position="176"/>
    </location>
    <ligand>
        <name>substrate</name>
    </ligand>
</feature>
<feature type="domain" description="Glycosyl hydrolase family 36 N-terminal" evidence="9">
    <location>
        <begin position="29"/>
        <end position="260"/>
    </location>
</feature>
<keyword evidence="4 5" id="KW-0326">Glycosidase</keyword>
<dbReference type="PANTHER" id="PTHR43053:SF3">
    <property type="entry name" value="ALPHA-GALACTOSIDASE C-RELATED"/>
    <property type="match status" value="1"/>
</dbReference>
<evidence type="ECO:0000256" key="7">
    <source>
        <dbReference type="PIRSR" id="PIRSR005536-2"/>
    </source>
</evidence>
<dbReference type="AlphaFoldDB" id="A0A235F813"/>
<reference evidence="10 11" key="1">
    <citation type="submission" date="2017-07" db="EMBL/GenBank/DDBJ databases">
        <title>Fictibacillus sp. nov. GDSW-R2A3 Genome sequencing and assembly.</title>
        <authorList>
            <person name="Mayilraj S."/>
        </authorList>
    </citation>
    <scope>NUCLEOTIDE SEQUENCE [LARGE SCALE GENOMIC DNA]</scope>
    <source>
        <strain evidence="10 11">GDSW-R2A3</strain>
    </source>
</reference>
<dbReference type="EMBL" id="NOII01000003">
    <property type="protein sequence ID" value="OYD57491.1"/>
    <property type="molecule type" value="Genomic_DNA"/>
</dbReference>
<feature type="binding site" evidence="7">
    <location>
        <position position="524"/>
    </location>
    <ligand>
        <name>substrate</name>
    </ligand>
</feature>
<evidence type="ECO:0000256" key="5">
    <source>
        <dbReference type="PIRNR" id="PIRNR005536"/>
    </source>
</evidence>
<name>A0A235F813_9BACL</name>
<dbReference type="Gene3D" id="2.70.98.60">
    <property type="entry name" value="alpha-galactosidase from lactobacil brevis"/>
    <property type="match status" value="1"/>
</dbReference>
<evidence type="ECO:0000256" key="3">
    <source>
        <dbReference type="ARBA" id="ARBA00022801"/>
    </source>
</evidence>
<evidence type="ECO:0000256" key="4">
    <source>
        <dbReference type="ARBA" id="ARBA00023295"/>
    </source>
</evidence>
<feature type="binding site" evidence="7">
    <location>
        <begin position="452"/>
        <end position="456"/>
    </location>
    <ligand>
        <name>substrate</name>
    </ligand>
</feature>
<dbReference type="Proteomes" id="UP000215059">
    <property type="component" value="Unassembled WGS sequence"/>
</dbReference>
<dbReference type="InterPro" id="IPR013780">
    <property type="entry name" value="Glyco_hydro_b"/>
</dbReference>
<evidence type="ECO:0000259" key="8">
    <source>
        <dbReference type="Pfam" id="PF16874"/>
    </source>
</evidence>
<dbReference type="InterPro" id="IPR031704">
    <property type="entry name" value="Glyco_hydro_36_N"/>
</dbReference>
<dbReference type="Pfam" id="PF16874">
    <property type="entry name" value="Glyco_hydro_36C"/>
    <property type="match status" value="1"/>
</dbReference>